<dbReference type="Gene3D" id="2.40.50.220">
    <property type="entry name" value="EutN/Ccml"/>
    <property type="match status" value="1"/>
</dbReference>
<evidence type="ECO:0000313" key="3">
    <source>
        <dbReference type="EMBL" id="QQP86736.1"/>
    </source>
</evidence>
<dbReference type="GO" id="GO:0031469">
    <property type="term" value="C:bacterial microcompartment"/>
    <property type="evidence" value="ECO:0007669"/>
    <property type="project" value="UniProtKB-SubCell"/>
</dbReference>
<dbReference type="KEGG" id="eaz:JHT90_05720"/>
<dbReference type="EMBL" id="CP067393">
    <property type="protein sequence ID" value="QQP86736.1"/>
    <property type="molecule type" value="Genomic_DNA"/>
</dbReference>
<accession>A0A974RXY8</accession>
<evidence type="ECO:0000256" key="2">
    <source>
        <dbReference type="ARBA" id="ARBA00024446"/>
    </source>
</evidence>
<dbReference type="Proteomes" id="UP000595278">
    <property type="component" value="Chromosome"/>
</dbReference>
<dbReference type="AlphaFoldDB" id="A0A974RXY8"/>
<evidence type="ECO:0000256" key="1">
    <source>
        <dbReference type="ARBA" id="ARBA00024322"/>
    </source>
</evidence>
<keyword evidence="4" id="KW-1185">Reference proteome</keyword>
<protein>
    <submittedName>
        <fullName evidence="3">Ethanolamine utilization microcompartment protein EutN</fullName>
    </submittedName>
</protein>
<dbReference type="PROSITE" id="PS51932">
    <property type="entry name" value="BMV"/>
    <property type="match status" value="1"/>
</dbReference>
<organism evidence="3 4">
    <name type="scientific">Entomomonas asaccharolytica</name>
    <dbReference type="NCBI Taxonomy" id="2785331"/>
    <lineage>
        <taxon>Bacteria</taxon>
        <taxon>Pseudomonadati</taxon>
        <taxon>Pseudomonadota</taxon>
        <taxon>Gammaproteobacteria</taxon>
        <taxon>Pseudomonadales</taxon>
        <taxon>Pseudomonadaceae</taxon>
        <taxon>Entomomonas</taxon>
    </lineage>
</organism>
<dbReference type="InterPro" id="IPR004992">
    <property type="entry name" value="EutN_CcmL"/>
</dbReference>
<dbReference type="InterPro" id="IPR036677">
    <property type="entry name" value="EutN_CcmL_sf"/>
</dbReference>
<name>A0A974RXY8_9GAMM</name>
<evidence type="ECO:0000313" key="4">
    <source>
        <dbReference type="Proteomes" id="UP000595278"/>
    </source>
</evidence>
<proteinExistence type="predicted"/>
<keyword evidence="2" id="KW-1283">Bacterial microcompartment</keyword>
<reference evidence="3 4" key="1">
    <citation type="submission" date="2021-01" db="EMBL/GenBank/DDBJ databases">
        <title>Entomomonas sp. F2A isolated from a house cricket (Acheta domesticus).</title>
        <authorList>
            <person name="Spergser J."/>
            <person name="Busse H.-J."/>
        </authorList>
    </citation>
    <scope>NUCLEOTIDE SEQUENCE [LARGE SCALE GENOMIC DNA]</scope>
    <source>
        <strain evidence="3 4">F2A</strain>
    </source>
</reference>
<gene>
    <name evidence="3" type="ORF">JHT90_05720</name>
</gene>
<dbReference type="SUPFAM" id="SSF159133">
    <property type="entry name" value="EutN/CcmL-like"/>
    <property type="match status" value="1"/>
</dbReference>
<dbReference type="RefSeq" id="WP_201095102.1">
    <property type="nucleotide sequence ID" value="NZ_CP067393.1"/>
</dbReference>
<comment type="subcellular location">
    <subcellularLocation>
        <location evidence="1">Bacterial microcompartment</location>
    </subcellularLocation>
</comment>
<dbReference type="CDD" id="cd01614">
    <property type="entry name" value="EutN_CcmL"/>
    <property type="match status" value="1"/>
</dbReference>
<dbReference type="PANTHER" id="PTHR36539">
    <property type="entry name" value="ETHANOLAMINE UTILIZATION PROTEIN EUTN"/>
    <property type="match status" value="1"/>
</dbReference>
<dbReference type="PANTHER" id="PTHR36539:SF1">
    <property type="entry name" value="BACTERIAL MICROCOMPARTMENT SHELL VERTEX PROTEIN EUTN"/>
    <property type="match status" value="1"/>
</dbReference>
<dbReference type="Pfam" id="PF03319">
    <property type="entry name" value="EutN_CcmL"/>
    <property type="match status" value="1"/>
</dbReference>
<sequence length="98" mass="10327">MRLAVVVGQVVSTVKLAGFEQERLLLVDMIDKNGLPEGERLVATDSVGAGDGEWVLVVSGSAARKTIHTVNGIEAPVDASIVGIVDEAVLNGKVFYHK</sequence>